<gene>
    <name evidence="2" type="ORF">Acr_00g0014680</name>
</gene>
<reference evidence="3" key="1">
    <citation type="submission" date="2019-07" db="EMBL/GenBank/DDBJ databases">
        <title>De Novo Assembly of kiwifruit Actinidia rufa.</title>
        <authorList>
            <person name="Sugita-Konishi S."/>
            <person name="Sato K."/>
            <person name="Mori E."/>
            <person name="Abe Y."/>
            <person name="Kisaki G."/>
            <person name="Hamano K."/>
            <person name="Suezawa K."/>
            <person name="Otani M."/>
            <person name="Fukuda T."/>
            <person name="Manabe T."/>
            <person name="Gomi K."/>
            <person name="Tabuchi M."/>
            <person name="Akimitsu K."/>
            <person name="Kataoka I."/>
        </authorList>
    </citation>
    <scope>NUCLEOTIDE SEQUENCE [LARGE SCALE GENOMIC DNA]</scope>
    <source>
        <strain evidence="3">cv. Fuchu</strain>
    </source>
</reference>
<feature type="compositionally biased region" description="Polar residues" evidence="1">
    <location>
        <begin position="289"/>
        <end position="299"/>
    </location>
</feature>
<evidence type="ECO:0000313" key="3">
    <source>
        <dbReference type="Proteomes" id="UP000585474"/>
    </source>
</evidence>
<feature type="compositionally biased region" description="Basic and acidic residues" evidence="1">
    <location>
        <begin position="266"/>
        <end position="281"/>
    </location>
</feature>
<dbReference type="EMBL" id="BJWL01000133">
    <property type="protein sequence ID" value="GFS30908.1"/>
    <property type="molecule type" value="Genomic_DNA"/>
</dbReference>
<feature type="compositionally biased region" description="Polar residues" evidence="1">
    <location>
        <begin position="202"/>
        <end position="213"/>
    </location>
</feature>
<feature type="region of interest" description="Disordered" evidence="1">
    <location>
        <begin position="178"/>
        <end position="213"/>
    </location>
</feature>
<feature type="region of interest" description="Disordered" evidence="1">
    <location>
        <begin position="340"/>
        <end position="372"/>
    </location>
</feature>
<name>A0A7J0DAI4_9ERIC</name>
<feature type="compositionally biased region" description="Polar residues" evidence="1">
    <location>
        <begin position="344"/>
        <end position="357"/>
    </location>
</feature>
<feature type="region of interest" description="Disordered" evidence="1">
    <location>
        <begin position="256"/>
        <end position="304"/>
    </location>
</feature>
<protein>
    <submittedName>
        <fullName evidence="2">Uncharacterized protein</fullName>
    </submittedName>
</protein>
<comment type="caution">
    <text evidence="2">The sequence shown here is derived from an EMBL/GenBank/DDBJ whole genome shotgun (WGS) entry which is preliminary data.</text>
</comment>
<proteinExistence type="predicted"/>
<dbReference type="Proteomes" id="UP000585474">
    <property type="component" value="Unassembled WGS sequence"/>
</dbReference>
<sequence length="472" mass="51992">MSRNSSVTRSGDLDSLPSWISNHLGERSSFMTNEVNQSPASPMEGSPPLETNPLAAIHPSVEEKTNIMTLEEIDALRETYSFPSRVRVRLPEEGETITSARPSEVAFYEAAFPAGLRFPMHPTIRNLFSLNSNPKPDQGWLYFKARNKKTLLGGYPSNVKEWKSKFFFVLSNEWEVPEGSSREGAPRVPRTLGVPGTAGESHPNSEVLSSSSDMAMSKRISFKKLGKKLEKSKNRSSSGIFAPAKGVVIGEKRTGESLASSANKKGKVDDSSKGKGVDREPKGKKKAISLSNAPTTLAMASSRPEEVEKLTLDQKATKLFHVIGQALVLNSSLAVRSREAGEQASLQEGQTASMETEQANDELTKTKSDRDSLADKVERSGVLVVELREALSKANKSTVEDSNPCRNLWWQSKILLLSILARGSTSARCSFVDITPTSPSILKAPWSTKIFWRSKTRLPRKKKKKRWARTRG</sequence>
<organism evidence="2 3">
    <name type="scientific">Actinidia rufa</name>
    <dbReference type="NCBI Taxonomy" id="165716"/>
    <lineage>
        <taxon>Eukaryota</taxon>
        <taxon>Viridiplantae</taxon>
        <taxon>Streptophyta</taxon>
        <taxon>Embryophyta</taxon>
        <taxon>Tracheophyta</taxon>
        <taxon>Spermatophyta</taxon>
        <taxon>Magnoliopsida</taxon>
        <taxon>eudicotyledons</taxon>
        <taxon>Gunneridae</taxon>
        <taxon>Pentapetalae</taxon>
        <taxon>asterids</taxon>
        <taxon>Ericales</taxon>
        <taxon>Actinidiaceae</taxon>
        <taxon>Actinidia</taxon>
    </lineage>
</organism>
<evidence type="ECO:0000256" key="1">
    <source>
        <dbReference type="SAM" id="MobiDB-lite"/>
    </source>
</evidence>
<evidence type="ECO:0000313" key="2">
    <source>
        <dbReference type="EMBL" id="GFS30908.1"/>
    </source>
</evidence>
<feature type="compositionally biased region" description="Basic and acidic residues" evidence="1">
    <location>
        <begin position="362"/>
        <end position="372"/>
    </location>
</feature>
<accession>A0A7J0DAI4</accession>
<dbReference type="AlphaFoldDB" id="A0A7J0DAI4"/>
<keyword evidence="3" id="KW-1185">Reference proteome</keyword>